<name>A0A7C8VXH1_ORBOL</name>
<accession>A0A7C8VXH1</accession>
<feature type="domain" description="F-box" evidence="1">
    <location>
        <begin position="5"/>
        <end position="51"/>
    </location>
</feature>
<gene>
    <name evidence="2" type="ORF">TWF970_000060</name>
</gene>
<evidence type="ECO:0000259" key="1">
    <source>
        <dbReference type="PROSITE" id="PS50181"/>
    </source>
</evidence>
<dbReference type="InterPro" id="IPR036047">
    <property type="entry name" value="F-box-like_dom_sf"/>
</dbReference>
<proteinExistence type="predicted"/>
<dbReference type="SMART" id="SM00256">
    <property type="entry name" value="FBOX"/>
    <property type="match status" value="1"/>
</dbReference>
<dbReference type="Gene3D" id="1.20.1280.50">
    <property type="match status" value="1"/>
</dbReference>
<dbReference type="AlphaFoldDB" id="A0A7C8VXH1"/>
<dbReference type="SUPFAM" id="SSF81383">
    <property type="entry name" value="F-box domain"/>
    <property type="match status" value="1"/>
</dbReference>
<reference evidence="2 3" key="1">
    <citation type="submission" date="2020-01" db="EMBL/GenBank/DDBJ databases">
        <authorList>
            <person name="Palmer J.M."/>
        </authorList>
    </citation>
    <scope>NUCLEOTIDE SEQUENCE [LARGE SCALE GENOMIC DNA]</scope>
    <source>
        <strain evidence="2 3">TWF970</strain>
    </source>
</reference>
<dbReference type="PROSITE" id="PS50181">
    <property type="entry name" value="FBOX"/>
    <property type="match status" value="1"/>
</dbReference>
<organism evidence="2 3">
    <name type="scientific">Orbilia oligospora</name>
    <name type="common">Nematode-trapping fungus</name>
    <name type="synonym">Arthrobotrys oligospora</name>
    <dbReference type="NCBI Taxonomy" id="2813651"/>
    <lineage>
        <taxon>Eukaryota</taxon>
        <taxon>Fungi</taxon>
        <taxon>Dikarya</taxon>
        <taxon>Ascomycota</taxon>
        <taxon>Pezizomycotina</taxon>
        <taxon>Orbiliomycetes</taxon>
        <taxon>Orbiliales</taxon>
        <taxon>Orbiliaceae</taxon>
        <taxon>Orbilia</taxon>
    </lineage>
</organism>
<dbReference type="Pfam" id="PF12937">
    <property type="entry name" value="F-box-like"/>
    <property type="match status" value="1"/>
</dbReference>
<protein>
    <recommendedName>
        <fullName evidence="1">F-box domain-containing protein</fullName>
    </recommendedName>
</protein>
<evidence type="ECO:0000313" key="3">
    <source>
        <dbReference type="Proteomes" id="UP000474640"/>
    </source>
</evidence>
<dbReference type="OMA" id="ANWINRM"/>
<evidence type="ECO:0000313" key="2">
    <source>
        <dbReference type="EMBL" id="KAF3290797.1"/>
    </source>
</evidence>
<dbReference type="OrthoDB" id="5281133at2759"/>
<comment type="caution">
    <text evidence="2">The sequence shown here is derived from an EMBL/GenBank/DDBJ whole genome shotgun (WGS) entry which is preliminary data.</text>
</comment>
<dbReference type="Proteomes" id="UP000474640">
    <property type="component" value="Unassembled WGS sequence"/>
</dbReference>
<dbReference type="InterPro" id="IPR001810">
    <property type="entry name" value="F-box_dom"/>
</dbReference>
<dbReference type="EMBL" id="JAABOJ010000001">
    <property type="protein sequence ID" value="KAF3290797.1"/>
    <property type="molecule type" value="Genomic_DNA"/>
</dbReference>
<sequence>MASPSVPRRRLPLELQVQIISYLSVEDQIRAAEVSQTWCRIIKDSQSMRKSRYSSERTARGIHCLISTKSECFRCDVIDTSFREYYFQRNRLRNDNPFLDEPFFSPTAWNGEDPKLANWINRMEFDLFTSVPGLPRLTWRGTEYWGENITVRKFMEAMLKPVLEAEGGVAANGSLTFFIAINTIASAYSIDFYGRSSGNG</sequence>